<dbReference type="Pfam" id="PF13041">
    <property type="entry name" value="PPR_2"/>
    <property type="match status" value="3"/>
</dbReference>
<dbReference type="FunFam" id="1.25.40.10:FF:000343">
    <property type="entry name" value="Pentatricopeptide repeat-containing protein At3g58590"/>
    <property type="match status" value="1"/>
</dbReference>
<reference evidence="3" key="1">
    <citation type="submission" date="2023-10" db="EMBL/GenBank/DDBJ databases">
        <title>Chromosome-level genome of the transformable northern wattle, Acacia crassicarpa.</title>
        <authorList>
            <person name="Massaro I."/>
            <person name="Sinha N.R."/>
            <person name="Poethig S."/>
            <person name="Leichty A.R."/>
        </authorList>
    </citation>
    <scope>NUCLEOTIDE SEQUENCE</scope>
    <source>
        <strain evidence="3">Acra3RX</strain>
        <tissue evidence="3">Leaf</tissue>
    </source>
</reference>
<comment type="caution">
    <text evidence="3">The sequence shown here is derived from an EMBL/GenBank/DDBJ whole genome shotgun (WGS) entry which is preliminary data.</text>
</comment>
<dbReference type="InterPro" id="IPR002885">
    <property type="entry name" value="PPR_rpt"/>
</dbReference>
<dbReference type="FunFam" id="1.25.40.10:FF:001103">
    <property type="entry name" value="Glycerol-3-phosphate dehydrogenase [NAD(+)]"/>
    <property type="match status" value="1"/>
</dbReference>
<name>A0AAE1K244_9FABA</name>
<dbReference type="PROSITE" id="PS51375">
    <property type="entry name" value="PPR"/>
    <property type="match status" value="3"/>
</dbReference>
<organism evidence="3 4">
    <name type="scientific">Acacia crassicarpa</name>
    <name type="common">northern wattle</name>
    <dbReference type="NCBI Taxonomy" id="499986"/>
    <lineage>
        <taxon>Eukaryota</taxon>
        <taxon>Viridiplantae</taxon>
        <taxon>Streptophyta</taxon>
        <taxon>Embryophyta</taxon>
        <taxon>Tracheophyta</taxon>
        <taxon>Spermatophyta</taxon>
        <taxon>Magnoliopsida</taxon>
        <taxon>eudicotyledons</taxon>
        <taxon>Gunneridae</taxon>
        <taxon>Pentapetalae</taxon>
        <taxon>rosids</taxon>
        <taxon>fabids</taxon>
        <taxon>Fabales</taxon>
        <taxon>Fabaceae</taxon>
        <taxon>Caesalpinioideae</taxon>
        <taxon>mimosoid clade</taxon>
        <taxon>Acacieae</taxon>
        <taxon>Acacia</taxon>
    </lineage>
</organism>
<evidence type="ECO:0008006" key="5">
    <source>
        <dbReference type="Google" id="ProtNLM"/>
    </source>
</evidence>
<dbReference type="PANTHER" id="PTHR47926">
    <property type="entry name" value="PENTATRICOPEPTIDE REPEAT-CONTAINING PROTEIN"/>
    <property type="match status" value="1"/>
</dbReference>
<evidence type="ECO:0000256" key="2">
    <source>
        <dbReference type="PROSITE-ProRule" id="PRU00708"/>
    </source>
</evidence>
<sequence length="589" mass="65968">MIPEAIASVLHHCSKTKDFRQGLCLHAVVLKTGLQSIVFISNHVLNMYAKCGFISLARKLFDKMSERNLISWSAIISGYDQCGEHWLALDLFSKMQLPRNEYIFASAVSACASLASLELGLQIHAQTIKSGYECTSFVSNSLISMYMKCGQCRNALSVHNGGENPNSVSYNALITGYIENQEPEKGFEVFKYIHKHGLVPDSFTFTGLLGFCTESNDLRTGMSLHCQTIKLKLNSTTLVGNMIVAMYAKSNFVEEVEKAFRLIKDRDVISWNTVISAFSHSSDQTKCLKLFREMRNECSTRPDDFTFASILVACASNASILLGKQIHAYLIRTREYQDIGVSNALVSMYAKSGSIDYAHKVFNKMSSHNLISWNAMIAAFGNHGLGDRAIETFEQMEAAGIKPDSITIVALLIACNHAGFVDKGKFYFNSMKEKYGIIPNVEHFSCLIDMLGRARRFSEAEDYLKKFHRWNDPIVLGSLLSACRLHGNIKTGEWLARQLFQFQPVSSSPYVLLSSLYASDERWDEAANARKMVKDSGLRKERGYSLVELKGNYEKFSMGDVSHLRFPEIKHVLGTLCCAVDTFSSDEIT</sequence>
<dbReference type="FunFam" id="1.25.40.10:FF:000090">
    <property type="entry name" value="Pentatricopeptide repeat-containing protein, chloroplastic"/>
    <property type="match status" value="1"/>
</dbReference>
<dbReference type="FunFam" id="1.25.40.10:FF:000351">
    <property type="entry name" value="Pentatricopeptide repeat-containing protein"/>
    <property type="match status" value="1"/>
</dbReference>
<dbReference type="GO" id="GO:0003723">
    <property type="term" value="F:RNA binding"/>
    <property type="evidence" value="ECO:0007669"/>
    <property type="project" value="InterPro"/>
</dbReference>
<gene>
    <name evidence="3" type="ORF">QN277_004841</name>
</gene>
<feature type="repeat" description="PPR" evidence="2">
    <location>
        <begin position="267"/>
        <end position="297"/>
    </location>
</feature>
<dbReference type="InterPro" id="IPR046848">
    <property type="entry name" value="E_motif"/>
</dbReference>
<accession>A0AAE1K244</accession>
<dbReference type="AlphaFoldDB" id="A0AAE1K244"/>
<feature type="repeat" description="PPR" evidence="2">
    <location>
        <begin position="369"/>
        <end position="403"/>
    </location>
</feature>
<dbReference type="PANTHER" id="PTHR47926:SF452">
    <property type="entry name" value="PENTATRICOPEPTIDE REPEAT-CONTAINING PROTEIN"/>
    <property type="match status" value="1"/>
</dbReference>
<dbReference type="Proteomes" id="UP001293593">
    <property type="component" value="Unassembled WGS sequence"/>
</dbReference>
<feature type="repeat" description="PPR" evidence="2">
    <location>
        <begin position="166"/>
        <end position="200"/>
    </location>
</feature>
<protein>
    <recommendedName>
        <fullName evidence="5">Pentatricopeptide repeat-containing protein</fullName>
    </recommendedName>
</protein>
<evidence type="ECO:0000256" key="1">
    <source>
        <dbReference type="ARBA" id="ARBA00022737"/>
    </source>
</evidence>
<dbReference type="Pfam" id="PF20431">
    <property type="entry name" value="E_motif"/>
    <property type="match status" value="1"/>
</dbReference>
<keyword evidence="1" id="KW-0677">Repeat</keyword>
<proteinExistence type="predicted"/>
<dbReference type="NCBIfam" id="TIGR00756">
    <property type="entry name" value="PPR"/>
    <property type="match status" value="4"/>
</dbReference>
<dbReference type="InterPro" id="IPR046960">
    <property type="entry name" value="PPR_At4g14850-like_plant"/>
</dbReference>
<dbReference type="InterPro" id="IPR011990">
    <property type="entry name" value="TPR-like_helical_dom_sf"/>
</dbReference>
<dbReference type="Pfam" id="PF01535">
    <property type="entry name" value="PPR"/>
    <property type="match status" value="4"/>
</dbReference>
<dbReference type="GO" id="GO:0009451">
    <property type="term" value="P:RNA modification"/>
    <property type="evidence" value="ECO:0007669"/>
    <property type="project" value="InterPro"/>
</dbReference>
<evidence type="ECO:0000313" key="3">
    <source>
        <dbReference type="EMBL" id="KAK4261905.1"/>
    </source>
</evidence>
<dbReference type="EMBL" id="JAWXYG010000010">
    <property type="protein sequence ID" value="KAK4261905.1"/>
    <property type="molecule type" value="Genomic_DNA"/>
</dbReference>
<dbReference type="Gene3D" id="1.25.40.10">
    <property type="entry name" value="Tetratricopeptide repeat domain"/>
    <property type="match status" value="5"/>
</dbReference>
<keyword evidence="4" id="KW-1185">Reference proteome</keyword>
<evidence type="ECO:0000313" key="4">
    <source>
        <dbReference type="Proteomes" id="UP001293593"/>
    </source>
</evidence>